<dbReference type="EMBL" id="JBHRYN010000005">
    <property type="protein sequence ID" value="MFC3700476.1"/>
    <property type="molecule type" value="Genomic_DNA"/>
</dbReference>
<dbReference type="CDD" id="cd17549">
    <property type="entry name" value="REC_DctD-like"/>
    <property type="match status" value="1"/>
</dbReference>
<dbReference type="PROSITE" id="PS50110">
    <property type="entry name" value="RESPONSE_REGULATORY"/>
    <property type="match status" value="1"/>
</dbReference>
<gene>
    <name evidence="9" type="ORF">ACFOND_02405</name>
</gene>
<accession>A0ABV7WMN2</accession>
<dbReference type="InterPro" id="IPR025943">
    <property type="entry name" value="Sigma_54_int_dom_ATP-bd_2"/>
</dbReference>
<dbReference type="PROSITE" id="PS00688">
    <property type="entry name" value="SIGMA54_INTERACT_3"/>
    <property type="match status" value="1"/>
</dbReference>
<keyword evidence="4" id="KW-0238">DNA-binding</keyword>
<evidence type="ECO:0000256" key="1">
    <source>
        <dbReference type="ARBA" id="ARBA00022741"/>
    </source>
</evidence>
<dbReference type="SUPFAM" id="SSF52172">
    <property type="entry name" value="CheY-like"/>
    <property type="match status" value="1"/>
</dbReference>
<dbReference type="PANTHER" id="PTHR32071">
    <property type="entry name" value="TRANSCRIPTIONAL REGULATORY PROTEIN"/>
    <property type="match status" value="1"/>
</dbReference>
<dbReference type="InterPro" id="IPR002078">
    <property type="entry name" value="Sigma_54_int"/>
</dbReference>
<dbReference type="SMART" id="SM00448">
    <property type="entry name" value="REC"/>
    <property type="match status" value="1"/>
</dbReference>
<feature type="domain" description="Response regulatory" evidence="8">
    <location>
        <begin position="12"/>
        <end position="126"/>
    </location>
</feature>
<keyword evidence="6" id="KW-0597">Phosphoprotein</keyword>
<dbReference type="InterPro" id="IPR027417">
    <property type="entry name" value="P-loop_NTPase"/>
</dbReference>
<keyword evidence="5" id="KW-0804">Transcription</keyword>
<evidence type="ECO:0000313" key="9">
    <source>
        <dbReference type="EMBL" id="MFC3700476.1"/>
    </source>
</evidence>
<dbReference type="RefSeq" id="WP_290281790.1">
    <property type="nucleotide sequence ID" value="NZ_JAUFQI010000001.1"/>
</dbReference>
<evidence type="ECO:0000256" key="6">
    <source>
        <dbReference type="PROSITE-ProRule" id="PRU00169"/>
    </source>
</evidence>
<dbReference type="CDD" id="cd00009">
    <property type="entry name" value="AAA"/>
    <property type="match status" value="1"/>
</dbReference>
<dbReference type="Gene3D" id="3.40.50.300">
    <property type="entry name" value="P-loop containing nucleotide triphosphate hydrolases"/>
    <property type="match status" value="1"/>
</dbReference>
<dbReference type="PROSITE" id="PS00676">
    <property type="entry name" value="SIGMA54_INTERACT_2"/>
    <property type="match status" value="1"/>
</dbReference>
<dbReference type="InterPro" id="IPR025944">
    <property type="entry name" value="Sigma_54_int_dom_CS"/>
</dbReference>
<comment type="caution">
    <text evidence="9">The sequence shown here is derived from an EMBL/GenBank/DDBJ whole genome shotgun (WGS) entry which is preliminary data.</text>
</comment>
<dbReference type="PROSITE" id="PS50045">
    <property type="entry name" value="SIGMA54_INTERACT_4"/>
    <property type="match status" value="1"/>
</dbReference>
<keyword evidence="1" id="KW-0547">Nucleotide-binding</keyword>
<dbReference type="SMART" id="SM00382">
    <property type="entry name" value="AAA"/>
    <property type="match status" value="1"/>
</dbReference>
<keyword evidence="2" id="KW-0067">ATP-binding</keyword>
<dbReference type="Gene3D" id="1.10.10.60">
    <property type="entry name" value="Homeodomain-like"/>
    <property type="match status" value="1"/>
</dbReference>
<evidence type="ECO:0000256" key="2">
    <source>
        <dbReference type="ARBA" id="ARBA00022840"/>
    </source>
</evidence>
<feature type="modified residue" description="4-aspartylphosphate" evidence="6">
    <location>
        <position position="61"/>
    </location>
</feature>
<dbReference type="SUPFAM" id="SSF46689">
    <property type="entry name" value="Homeodomain-like"/>
    <property type="match status" value="1"/>
</dbReference>
<name>A0ABV7WMN2_9GAMM</name>
<keyword evidence="3" id="KW-0805">Transcription regulation</keyword>
<evidence type="ECO:0000313" key="10">
    <source>
        <dbReference type="Proteomes" id="UP001595710"/>
    </source>
</evidence>
<dbReference type="InterPro" id="IPR001789">
    <property type="entry name" value="Sig_transdc_resp-reg_receiver"/>
</dbReference>
<protein>
    <submittedName>
        <fullName evidence="9">Sigma-54-dependent transcriptional regulator</fullName>
    </submittedName>
</protein>
<dbReference type="Pfam" id="PF00072">
    <property type="entry name" value="Response_reg"/>
    <property type="match status" value="1"/>
</dbReference>
<dbReference type="Gene3D" id="1.10.8.60">
    <property type="match status" value="1"/>
</dbReference>
<keyword evidence="10" id="KW-1185">Reference proteome</keyword>
<organism evidence="9 10">
    <name type="scientific">Reinekea marina</name>
    <dbReference type="NCBI Taxonomy" id="1310421"/>
    <lineage>
        <taxon>Bacteria</taxon>
        <taxon>Pseudomonadati</taxon>
        <taxon>Pseudomonadota</taxon>
        <taxon>Gammaproteobacteria</taxon>
        <taxon>Oceanospirillales</taxon>
        <taxon>Saccharospirillaceae</taxon>
        <taxon>Reinekea</taxon>
    </lineage>
</organism>
<evidence type="ECO:0000256" key="5">
    <source>
        <dbReference type="ARBA" id="ARBA00023163"/>
    </source>
</evidence>
<dbReference type="PANTHER" id="PTHR32071:SF57">
    <property type="entry name" value="C4-DICARBOXYLATE TRANSPORT TRANSCRIPTIONAL REGULATORY PROTEIN DCTD"/>
    <property type="match status" value="1"/>
</dbReference>
<feature type="domain" description="Sigma-54 factor interaction" evidence="7">
    <location>
        <begin position="152"/>
        <end position="381"/>
    </location>
</feature>
<reference evidence="10" key="1">
    <citation type="journal article" date="2019" name="Int. J. Syst. Evol. Microbiol.">
        <title>The Global Catalogue of Microorganisms (GCM) 10K type strain sequencing project: providing services to taxonomists for standard genome sequencing and annotation.</title>
        <authorList>
            <consortium name="The Broad Institute Genomics Platform"/>
            <consortium name="The Broad Institute Genome Sequencing Center for Infectious Disease"/>
            <person name="Wu L."/>
            <person name="Ma J."/>
        </authorList>
    </citation>
    <scope>NUCLEOTIDE SEQUENCE [LARGE SCALE GENOMIC DNA]</scope>
    <source>
        <strain evidence="10">CECT 8288</strain>
    </source>
</reference>
<dbReference type="Proteomes" id="UP001595710">
    <property type="component" value="Unassembled WGS sequence"/>
</dbReference>
<dbReference type="Pfam" id="PF25601">
    <property type="entry name" value="AAA_lid_14"/>
    <property type="match status" value="1"/>
</dbReference>
<evidence type="ECO:0000256" key="3">
    <source>
        <dbReference type="ARBA" id="ARBA00023015"/>
    </source>
</evidence>
<dbReference type="Pfam" id="PF00158">
    <property type="entry name" value="Sigma54_activat"/>
    <property type="match status" value="1"/>
</dbReference>
<evidence type="ECO:0000259" key="8">
    <source>
        <dbReference type="PROSITE" id="PS50110"/>
    </source>
</evidence>
<dbReference type="InterPro" id="IPR003593">
    <property type="entry name" value="AAA+_ATPase"/>
</dbReference>
<dbReference type="InterPro" id="IPR011006">
    <property type="entry name" value="CheY-like_superfamily"/>
</dbReference>
<dbReference type="SUPFAM" id="SSF52540">
    <property type="entry name" value="P-loop containing nucleoside triphosphate hydrolases"/>
    <property type="match status" value="1"/>
</dbReference>
<proteinExistence type="predicted"/>
<dbReference type="Gene3D" id="3.40.50.2300">
    <property type="match status" value="1"/>
</dbReference>
<evidence type="ECO:0000259" key="7">
    <source>
        <dbReference type="PROSITE" id="PS50045"/>
    </source>
</evidence>
<sequence length="459" mass="51841">MTRTTELSVQATIWLTDDDNDLIHALQQGLELEGFNVRTDLAAREILSHLSSDSFSVVISDIMMPDLTGMDFLSKAIEIDSAIPVILMTGHGDVPLAVEAIQKGAYDFLEKPFPILSLVEVVKRAIEKRRLVLENRSLRETIDDHNPISQRLVGRSPKMALLREQILALSTTNVDSLIIGETGSGKEVVARAIHDFSQRKEKPFVAINCAAIPADIIESELFGHEQGAFTGATKKRIGKLEYAAGGTVFLDEIDSMPLDLQAKILRAIEQRTIEPLGSNKSVNLDVTFIASTKEDLETLSNNQEFRMDLYYRLNVIRFNIPPLRERTEDIPLLFFHLSRIARSKYRRDIPEISPNLVDQLCRYPWPGNVRELRNYADRFVLGMWNGFIETREESQSGDLATRLQQYEKTVIEHELIKNGGSLKETYLSLGLSRKGLYDKIKRLAIQTDQLIDPQDMMGS</sequence>
<dbReference type="InterPro" id="IPR009057">
    <property type="entry name" value="Homeodomain-like_sf"/>
</dbReference>
<dbReference type="InterPro" id="IPR058031">
    <property type="entry name" value="AAA_lid_NorR"/>
</dbReference>
<evidence type="ECO:0000256" key="4">
    <source>
        <dbReference type="ARBA" id="ARBA00023125"/>
    </source>
</evidence>